<feature type="domain" description="Mab-21-like HhH/H2TH-like" evidence="13">
    <location>
        <begin position="265"/>
        <end position="355"/>
    </location>
</feature>
<dbReference type="PANTHER" id="PTHR10656:SF42">
    <property type="entry name" value="CYCLIC GMP-AMP SYNTHASE-LIKE PROTEIN-RELATED"/>
    <property type="match status" value="1"/>
</dbReference>
<evidence type="ECO:0000313" key="14">
    <source>
        <dbReference type="EMBL" id="JAB67008.1"/>
    </source>
</evidence>
<dbReference type="GO" id="GO:0046872">
    <property type="term" value="F:metal ion binding"/>
    <property type="evidence" value="ECO:0007669"/>
    <property type="project" value="UniProtKB-KW"/>
</dbReference>
<sequence length="401" mass="47484">MDCKKYNAMEHYLHTINQRYIALSEEEEIRNNAILRVVVEPIIQKMQEKDKLFKKLYKDMFFGGSYYDGLKIGSPNEYDLDLLLKFPPPCETEICNINEVDIYTSNKPGFVNLYLRNRNGFGNLCEFWQAYLDIPKLLSWMEGVIQKALNDFNEDRSWYIFQNLYSQKYYVKVYKQGPAFTLIIRGENLGQLVNLSIDLVPCFSFDYSRWPKNGFKPNPFSYNTDMSDFFVVPKYPKGVPNYGGRYWRLSFQKQERYLIHNKGRLKPALKLLKKMRDTMNSNQISSYYLKTVVLWDAEKQDPNFWLCNSLSYVFMYILKTYQKCLSDKKIPYFWNKKYNLLESVSGDLNNMSNRLKYIIDDIDRNVSQNPAVVLKYVLTPDEQKALFPEVPIEESSWCSLL</sequence>
<evidence type="ECO:0000256" key="6">
    <source>
        <dbReference type="ARBA" id="ARBA00022723"/>
    </source>
</evidence>
<evidence type="ECO:0000256" key="11">
    <source>
        <dbReference type="ARBA" id="ARBA00023211"/>
    </source>
</evidence>
<dbReference type="Gene3D" id="3.30.460.90">
    <property type="match status" value="1"/>
</dbReference>
<dbReference type="EMBL" id="GALX01001458">
    <property type="protein sequence ID" value="JAB67008.1"/>
    <property type="molecule type" value="Transcribed_RNA"/>
</dbReference>
<evidence type="ECO:0000256" key="2">
    <source>
        <dbReference type="ARBA" id="ARBA00001946"/>
    </source>
</evidence>
<keyword evidence="6" id="KW-0479">Metal-binding</keyword>
<evidence type="ECO:0000256" key="1">
    <source>
        <dbReference type="ARBA" id="ARBA00001936"/>
    </source>
</evidence>
<name>V5H2F2_ANOGL</name>
<keyword evidence="4" id="KW-0808">Transferase</keyword>
<dbReference type="InterPro" id="IPR046903">
    <property type="entry name" value="Mab-21-like_nuc_Trfase"/>
</dbReference>
<comment type="similarity">
    <text evidence="3">Belongs to the mab-21 family.</text>
</comment>
<evidence type="ECO:0000256" key="7">
    <source>
        <dbReference type="ARBA" id="ARBA00022741"/>
    </source>
</evidence>
<keyword evidence="10" id="KW-0342">GTP-binding</keyword>
<dbReference type="Pfam" id="PF03281">
    <property type="entry name" value="Mab-21"/>
    <property type="match status" value="1"/>
</dbReference>
<evidence type="ECO:0000259" key="12">
    <source>
        <dbReference type="Pfam" id="PF03281"/>
    </source>
</evidence>
<organism evidence="14">
    <name type="scientific">Anoplophora glabripennis</name>
    <name type="common">Asian longhorn beetle</name>
    <name type="synonym">Anoplophora nobilis</name>
    <dbReference type="NCBI Taxonomy" id="217634"/>
    <lineage>
        <taxon>Eukaryota</taxon>
        <taxon>Metazoa</taxon>
        <taxon>Ecdysozoa</taxon>
        <taxon>Arthropoda</taxon>
        <taxon>Hexapoda</taxon>
        <taxon>Insecta</taxon>
        <taxon>Pterygota</taxon>
        <taxon>Neoptera</taxon>
        <taxon>Endopterygota</taxon>
        <taxon>Coleoptera</taxon>
        <taxon>Polyphaga</taxon>
        <taxon>Cucujiformia</taxon>
        <taxon>Chrysomeloidea</taxon>
        <taxon>Cerambycidae</taxon>
        <taxon>Lamiinae</taxon>
        <taxon>Lamiini</taxon>
        <taxon>Anoplophora</taxon>
    </lineage>
</organism>
<keyword evidence="5" id="KW-0548">Nucleotidyltransferase</keyword>
<evidence type="ECO:0000256" key="5">
    <source>
        <dbReference type="ARBA" id="ARBA00022695"/>
    </source>
</evidence>
<dbReference type="InterPro" id="IPR046906">
    <property type="entry name" value="Mab-21_HhH/H2TH-like"/>
</dbReference>
<dbReference type="GO" id="GO:0005524">
    <property type="term" value="F:ATP binding"/>
    <property type="evidence" value="ECO:0007669"/>
    <property type="project" value="UniProtKB-KW"/>
</dbReference>
<evidence type="ECO:0000256" key="9">
    <source>
        <dbReference type="ARBA" id="ARBA00022842"/>
    </source>
</evidence>
<dbReference type="AlphaFoldDB" id="V5H2F2"/>
<evidence type="ECO:0000256" key="3">
    <source>
        <dbReference type="ARBA" id="ARBA00008307"/>
    </source>
</evidence>
<keyword evidence="11" id="KW-0464">Manganese</keyword>
<reference evidence="14" key="1">
    <citation type="submission" date="2013-07" db="EMBL/GenBank/DDBJ databases">
        <title>Midgut Transcriptome Profiling of Anoplphora glabripennis, a Lignocellulose Degrading, Wood-Boring Cerambycid.</title>
        <authorList>
            <person name="Scully E.D."/>
            <person name="Hoover K."/>
            <person name="Carlson J.E."/>
            <person name="Tien M."/>
            <person name="Geib S.M."/>
        </authorList>
    </citation>
    <scope>NUCLEOTIDE SEQUENCE</scope>
</reference>
<protein>
    <submittedName>
        <fullName evidence="14">Uncharacterized protein</fullName>
    </submittedName>
</protein>
<evidence type="ECO:0000256" key="4">
    <source>
        <dbReference type="ARBA" id="ARBA00022679"/>
    </source>
</evidence>
<dbReference type="GO" id="GO:0016779">
    <property type="term" value="F:nucleotidyltransferase activity"/>
    <property type="evidence" value="ECO:0007669"/>
    <property type="project" value="UniProtKB-KW"/>
</dbReference>
<keyword evidence="7" id="KW-0547">Nucleotide-binding</keyword>
<keyword evidence="9" id="KW-0460">Magnesium</keyword>
<dbReference type="PANTHER" id="PTHR10656">
    <property type="entry name" value="CELL FATE DETERMINING PROTEIN MAB21-RELATED"/>
    <property type="match status" value="1"/>
</dbReference>
<feature type="domain" description="Mab-21-like nucleotidyltransferase" evidence="12">
    <location>
        <begin position="66"/>
        <end position="261"/>
    </location>
</feature>
<evidence type="ECO:0000256" key="8">
    <source>
        <dbReference type="ARBA" id="ARBA00022840"/>
    </source>
</evidence>
<accession>V5H2F2</accession>
<dbReference type="Gene3D" id="1.10.1410.40">
    <property type="match status" value="1"/>
</dbReference>
<keyword evidence="8" id="KW-0067">ATP-binding</keyword>
<dbReference type="InterPro" id="IPR024810">
    <property type="entry name" value="MAB21L/cGLR"/>
</dbReference>
<gene>
    <name evidence="14" type="primary">M21D1</name>
</gene>
<evidence type="ECO:0000256" key="10">
    <source>
        <dbReference type="ARBA" id="ARBA00023134"/>
    </source>
</evidence>
<proteinExistence type="inferred from homology"/>
<comment type="cofactor">
    <cofactor evidence="1">
        <name>Mn(2+)</name>
        <dbReference type="ChEBI" id="CHEBI:29035"/>
    </cofactor>
</comment>
<comment type="cofactor">
    <cofactor evidence="2">
        <name>Mg(2+)</name>
        <dbReference type="ChEBI" id="CHEBI:18420"/>
    </cofactor>
</comment>
<dbReference type="GO" id="GO:0005525">
    <property type="term" value="F:GTP binding"/>
    <property type="evidence" value="ECO:0007669"/>
    <property type="project" value="UniProtKB-KW"/>
</dbReference>
<dbReference type="SMART" id="SM01265">
    <property type="entry name" value="Mab-21"/>
    <property type="match status" value="1"/>
</dbReference>
<dbReference type="Pfam" id="PF20266">
    <property type="entry name" value="Mab-21_C"/>
    <property type="match status" value="1"/>
</dbReference>
<evidence type="ECO:0000259" key="13">
    <source>
        <dbReference type="Pfam" id="PF20266"/>
    </source>
</evidence>